<dbReference type="EMBL" id="JAGTUF010000004">
    <property type="protein sequence ID" value="MBR9971365.1"/>
    <property type="molecule type" value="Genomic_DNA"/>
</dbReference>
<dbReference type="Proteomes" id="UP000680714">
    <property type="component" value="Unassembled WGS sequence"/>
</dbReference>
<protein>
    <submittedName>
        <fullName evidence="8">Radical SAM protein</fullName>
    </submittedName>
</protein>
<keyword evidence="6" id="KW-0411">Iron-sulfur</keyword>
<evidence type="ECO:0000256" key="2">
    <source>
        <dbReference type="ARBA" id="ARBA00022485"/>
    </source>
</evidence>
<evidence type="ECO:0000256" key="5">
    <source>
        <dbReference type="ARBA" id="ARBA00023004"/>
    </source>
</evidence>
<reference evidence="8 9" key="1">
    <citation type="submission" date="2021-04" db="EMBL/GenBank/DDBJ databases">
        <title>Magnetospirillum sulfuroxidans sp. nov., a facultative chemolithoautotrophic sulfur-oxidizing alphaproteobacterium isolated from freshwater sediment and proposals for Paramagetospirillum gen. nov., and Magnetospirillaceae fam. nov.</title>
        <authorList>
            <person name="Koziaeva V."/>
            <person name="Geelhoed J.S."/>
            <person name="Sorokin D.Y."/>
            <person name="Grouzdev D.S."/>
        </authorList>
    </citation>
    <scope>NUCLEOTIDE SEQUENCE [LARGE SCALE GENOMIC DNA]</scope>
    <source>
        <strain evidence="8 9">J10</strain>
    </source>
</reference>
<gene>
    <name evidence="8" type="ORF">KEC16_06540</name>
</gene>
<dbReference type="CDD" id="cd21109">
    <property type="entry name" value="SPASM"/>
    <property type="match status" value="1"/>
</dbReference>
<comment type="cofactor">
    <cofactor evidence="1">
        <name>[4Fe-4S] cluster</name>
        <dbReference type="ChEBI" id="CHEBI:49883"/>
    </cofactor>
</comment>
<dbReference type="Pfam" id="PF13186">
    <property type="entry name" value="SPASM"/>
    <property type="match status" value="1"/>
</dbReference>
<evidence type="ECO:0000256" key="4">
    <source>
        <dbReference type="ARBA" id="ARBA00022723"/>
    </source>
</evidence>
<dbReference type="Pfam" id="PF04055">
    <property type="entry name" value="Radical_SAM"/>
    <property type="match status" value="1"/>
</dbReference>
<dbReference type="PROSITE" id="PS51918">
    <property type="entry name" value="RADICAL_SAM"/>
    <property type="match status" value="1"/>
</dbReference>
<dbReference type="InterPro" id="IPR023885">
    <property type="entry name" value="4Fe4S-binding_SPASM_dom"/>
</dbReference>
<evidence type="ECO:0000256" key="6">
    <source>
        <dbReference type="ARBA" id="ARBA00023014"/>
    </source>
</evidence>
<keyword evidence="9" id="KW-1185">Reference proteome</keyword>
<evidence type="ECO:0000313" key="8">
    <source>
        <dbReference type="EMBL" id="MBR9971365.1"/>
    </source>
</evidence>
<evidence type="ECO:0000313" key="9">
    <source>
        <dbReference type="Proteomes" id="UP000680714"/>
    </source>
</evidence>
<dbReference type="SFLD" id="SFLDS00029">
    <property type="entry name" value="Radical_SAM"/>
    <property type="match status" value="1"/>
</dbReference>
<keyword evidence="3" id="KW-0949">S-adenosyl-L-methionine</keyword>
<dbReference type="InterPro" id="IPR058240">
    <property type="entry name" value="rSAM_sf"/>
</dbReference>
<proteinExistence type="predicted"/>
<dbReference type="SUPFAM" id="SSF102114">
    <property type="entry name" value="Radical SAM enzymes"/>
    <property type="match status" value="1"/>
</dbReference>
<dbReference type="CDD" id="cd01335">
    <property type="entry name" value="Radical_SAM"/>
    <property type="match status" value="1"/>
</dbReference>
<organism evidence="8 9">
    <name type="scientific">Magnetospirillum sulfuroxidans</name>
    <dbReference type="NCBI Taxonomy" id="611300"/>
    <lineage>
        <taxon>Bacteria</taxon>
        <taxon>Pseudomonadati</taxon>
        <taxon>Pseudomonadota</taxon>
        <taxon>Alphaproteobacteria</taxon>
        <taxon>Rhodospirillales</taxon>
        <taxon>Rhodospirillaceae</taxon>
        <taxon>Magnetospirillum</taxon>
    </lineage>
</organism>
<name>A0ABS5IAB7_9PROT</name>
<evidence type="ECO:0000259" key="7">
    <source>
        <dbReference type="PROSITE" id="PS51918"/>
    </source>
</evidence>
<keyword evidence="4" id="KW-0479">Metal-binding</keyword>
<dbReference type="PANTHER" id="PTHR11228">
    <property type="entry name" value="RADICAL SAM DOMAIN PROTEIN"/>
    <property type="match status" value="1"/>
</dbReference>
<feature type="domain" description="Radical SAM core" evidence="7">
    <location>
        <begin position="12"/>
        <end position="234"/>
    </location>
</feature>
<dbReference type="Gene3D" id="3.20.20.70">
    <property type="entry name" value="Aldolase class I"/>
    <property type="match status" value="1"/>
</dbReference>
<dbReference type="InterPro" id="IPR050377">
    <property type="entry name" value="Radical_SAM_PqqE_MftC-like"/>
</dbReference>
<evidence type="ECO:0000256" key="3">
    <source>
        <dbReference type="ARBA" id="ARBA00022691"/>
    </source>
</evidence>
<keyword evidence="2" id="KW-0004">4Fe-4S</keyword>
<accession>A0ABS5IAB7</accession>
<dbReference type="RefSeq" id="WP_211547072.1">
    <property type="nucleotide sequence ID" value="NZ_JAGTUF010000004.1"/>
</dbReference>
<comment type="caution">
    <text evidence="8">The sequence shown here is derived from an EMBL/GenBank/DDBJ whole genome shotgun (WGS) entry which is preliminary data.</text>
</comment>
<dbReference type="InterPro" id="IPR034391">
    <property type="entry name" value="AdoMet-like_SPASM_containing"/>
</dbReference>
<keyword evidence="5" id="KW-0408">Iron</keyword>
<dbReference type="InterPro" id="IPR013785">
    <property type="entry name" value="Aldolase_TIM"/>
</dbReference>
<evidence type="ECO:0000256" key="1">
    <source>
        <dbReference type="ARBA" id="ARBA00001966"/>
    </source>
</evidence>
<dbReference type="InterPro" id="IPR007197">
    <property type="entry name" value="rSAM"/>
</dbReference>
<dbReference type="SFLD" id="SFLDG01067">
    <property type="entry name" value="SPASM/twitch_domain_containing"/>
    <property type="match status" value="1"/>
</dbReference>
<dbReference type="SFLD" id="SFLDG01387">
    <property type="entry name" value="BtrN-like_SPASM_domain_contain"/>
    <property type="match status" value="1"/>
</dbReference>
<sequence length="327" mass="36263">MKPGTFDGYLSAQFPSQINMDITEFCNLACIHCPYEAVTKIKGKARRHLDVALHHKLIDEIAEIGIPSCQFIRYTGDGEPLLHPEHAELLGYAVKRTGLPVNLTTNGLLLDERRARILVDHGVAVFDISLDAHLPETYAKVRVGGDLNLARANVLRLIELAGKAGHAPKVMVSFVRQPLNDGEAEAFQTFWEQAGADFVVIRRQHSCAGSMAEMAKTMWAAAGARTPCLYPWERLVIKPDGKFSFCPADWLHQAELGDIATSTVAEVWTGPAMTALRQAHRDNDYGEFPFCAQCPDWSAIRWPSEGRSYATVMREFKDRKTLGGQGD</sequence>
<dbReference type="PANTHER" id="PTHR11228:SF7">
    <property type="entry name" value="PQQA PEPTIDE CYCLASE"/>
    <property type="match status" value="1"/>
</dbReference>